<evidence type="ECO:0000256" key="1">
    <source>
        <dbReference type="SAM" id="MobiDB-lite"/>
    </source>
</evidence>
<evidence type="ECO:0000313" key="5">
    <source>
        <dbReference type="Proteomes" id="UP001566132"/>
    </source>
</evidence>
<proteinExistence type="predicted"/>
<keyword evidence="2" id="KW-0732">Signal</keyword>
<dbReference type="SUPFAM" id="SSF56219">
    <property type="entry name" value="DNase I-like"/>
    <property type="match status" value="1"/>
</dbReference>
<feature type="domain" description="Endonuclease/exonuclease/phosphatase" evidence="3">
    <location>
        <begin position="620"/>
        <end position="713"/>
    </location>
</feature>
<evidence type="ECO:0000259" key="3">
    <source>
        <dbReference type="Pfam" id="PF14529"/>
    </source>
</evidence>
<dbReference type="InterPro" id="IPR036691">
    <property type="entry name" value="Endo/exonu/phosph_ase_sf"/>
</dbReference>
<evidence type="ECO:0000313" key="4">
    <source>
        <dbReference type="EMBL" id="KAL1487524.1"/>
    </source>
</evidence>
<feature type="compositionally biased region" description="Basic residues" evidence="1">
    <location>
        <begin position="73"/>
        <end position="83"/>
    </location>
</feature>
<feature type="region of interest" description="Disordered" evidence="1">
    <location>
        <begin position="56"/>
        <end position="93"/>
    </location>
</feature>
<feature type="chain" id="PRO_5044828298" description="Endonuclease/exonuclease/phosphatase domain-containing protein" evidence="2">
    <location>
        <begin position="17"/>
        <end position="719"/>
    </location>
</feature>
<dbReference type="Pfam" id="PF14529">
    <property type="entry name" value="Exo_endo_phos_2"/>
    <property type="match status" value="1"/>
</dbReference>
<sequence>MPALLWWTYLPSSLLGSDMDTNLKNKPTTTLATKKRTRTDITNNDFLETEVDGKTGYFSRMSSRSGTPEKEGAKRKKKSPSPKKAKELSSQEQKAVTALLTSVGRILGGSEGSLSEEDYGTPSNRLVGDRLEETASSSEEEEGQEEETLKEGRDWNDTIQSLLVARSKIIGATHRYQSGKIQFNRVEQETVRMNLEFITQLMIDMIREIGKSGQRNMEREEVRTIVREELKRDREESKELLSGIRQLKELVVGKTAERAETTERVVVGTRLFNKGTGNREGETVEKEENWTVVKNKKPRERTYADAAALNRPQRVVERERCGWVTPPPSKGSKRGYSIIVKPGEGDENRGRGLLRKVKERLLQANVKELQEIRTTRAGGVVVIAKEQGQKESVTEILKKECELGLSEIGRMRPKVRIFGVEKGMNDAELVESLRRENEDIERMIGKDESAIRVVARKKCRSEFKENVILDLRADIFKSLVKRGTVCSRYGHTARGCTERPVCVDCGGEHQASSCGKREDLDCPNCKRRGLDRTVRSHSARDIRCPVYKVWLEAYRGQIQSGAGVVLVSYQRMKELCGYVCFCVGIKSKAQVWVREGMNGVLIEELSTPNVAAVRVDEVLYVSVYDEPGGGVNRRLNEVADQLSKWEGSAVMGDDFNAKHTAWGGRIADERGEELVIWLAQNGWQIMNDRDQLATFSGPMGESWVDVTCYNAVVWSDWCV</sequence>
<gene>
    <name evidence="4" type="ORF">ABEB36_015794</name>
</gene>
<accession>A0ABD1DYQ6</accession>
<keyword evidence="5" id="KW-1185">Reference proteome</keyword>
<dbReference type="EMBL" id="JBDJPC010000036">
    <property type="protein sequence ID" value="KAL1487524.1"/>
    <property type="molecule type" value="Genomic_DNA"/>
</dbReference>
<name>A0ABD1DYQ6_HYPHA</name>
<dbReference type="Proteomes" id="UP001566132">
    <property type="component" value="Unassembled WGS sequence"/>
</dbReference>
<dbReference type="InterPro" id="IPR005135">
    <property type="entry name" value="Endo/exonuclease/phosphatase"/>
</dbReference>
<comment type="caution">
    <text evidence="4">The sequence shown here is derived from an EMBL/GenBank/DDBJ whole genome shotgun (WGS) entry which is preliminary data.</text>
</comment>
<organism evidence="4 5">
    <name type="scientific">Hypothenemus hampei</name>
    <name type="common">Coffee berry borer</name>
    <dbReference type="NCBI Taxonomy" id="57062"/>
    <lineage>
        <taxon>Eukaryota</taxon>
        <taxon>Metazoa</taxon>
        <taxon>Ecdysozoa</taxon>
        <taxon>Arthropoda</taxon>
        <taxon>Hexapoda</taxon>
        <taxon>Insecta</taxon>
        <taxon>Pterygota</taxon>
        <taxon>Neoptera</taxon>
        <taxon>Endopterygota</taxon>
        <taxon>Coleoptera</taxon>
        <taxon>Polyphaga</taxon>
        <taxon>Cucujiformia</taxon>
        <taxon>Curculionidae</taxon>
        <taxon>Scolytinae</taxon>
        <taxon>Hypothenemus</taxon>
    </lineage>
</organism>
<dbReference type="Gene3D" id="3.60.10.10">
    <property type="entry name" value="Endonuclease/exonuclease/phosphatase"/>
    <property type="match status" value="1"/>
</dbReference>
<protein>
    <recommendedName>
        <fullName evidence="3">Endonuclease/exonuclease/phosphatase domain-containing protein</fullName>
    </recommendedName>
</protein>
<feature type="region of interest" description="Disordered" evidence="1">
    <location>
        <begin position="109"/>
        <end position="153"/>
    </location>
</feature>
<reference evidence="4 5" key="1">
    <citation type="submission" date="2024-05" db="EMBL/GenBank/DDBJ databases">
        <title>Genetic variation in Jamaican populations of the coffee berry borer (Hypothenemus hampei).</title>
        <authorList>
            <person name="Errbii M."/>
            <person name="Myrie A."/>
        </authorList>
    </citation>
    <scope>NUCLEOTIDE SEQUENCE [LARGE SCALE GENOMIC DNA]</scope>
    <source>
        <strain evidence="4">JA-Hopewell-2020-01-JO</strain>
        <tissue evidence="4">Whole body</tissue>
    </source>
</reference>
<evidence type="ECO:0000256" key="2">
    <source>
        <dbReference type="SAM" id="SignalP"/>
    </source>
</evidence>
<feature type="signal peptide" evidence="2">
    <location>
        <begin position="1"/>
        <end position="16"/>
    </location>
</feature>
<dbReference type="AlphaFoldDB" id="A0ABD1DYQ6"/>